<keyword evidence="4" id="KW-1015">Disulfide bond</keyword>
<keyword evidence="9" id="KW-1185">Reference proteome</keyword>
<name>A0ABM3JWL8_BACDO</name>
<dbReference type="SUPFAM" id="SSF53474">
    <property type="entry name" value="alpha/beta-Hydrolases"/>
    <property type="match status" value="1"/>
</dbReference>
<accession>A0ABM3JWL8</accession>
<sequence>MLTTPTVITAKTAAHSHSQHQRRQQQHQLRSATQTSALSASSSSSLSSSTSTATLSGSLCQLFMTLAEWNHGITTGIFPTNNNKHTILHWQRPTFGQRDIDHNFTNHIYIGKRGGVEVQIEGGENYLYLNVYRVKPDKPRPVMVWIYGGGFCSGEAARERYASDYFMRKDVIVVTVQHRLGA</sequence>
<evidence type="ECO:0000313" key="9">
    <source>
        <dbReference type="Proteomes" id="UP001652620"/>
    </source>
</evidence>
<evidence type="ECO:0000256" key="3">
    <source>
        <dbReference type="ARBA" id="ARBA00022801"/>
    </source>
</evidence>
<protein>
    <recommendedName>
        <fullName evidence="6">carboxylesterase</fullName>
        <ecNumber evidence="6">3.1.1.1</ecNumber>
    </recommendedName>
</protein>
<evidence type="ECO:0000256" key="2">
    <source>
        <dbReference type="ARBA" id="ARBA00022487"/>
    </source>
</evidence>
<dbReference type="Gene3D" id="3.40.50.1820">
    <property type="entry name" value="alpha/beta hydrolase"/>
    <property type="match status" value="1"/>
</dbReference>
<comment type="similarity">
    <text evidence="1">Belongs to the type-B carboxylesterase/lipase family.</text>
</comment>
<evidence type="ECO:0000256" key="7">
    <source>
        <dbReference type="SAM" id="MobiDB-lite"/>
    </source>
</evidence>
<dbReference type="Proteomes" id="UP001652620">
    <property type="component" value="Chromosome 5"/>
</dbReference>
<dbReference type="PANTHER" id="PTHR43142">
    <property type="entry name" value="CARBOXYLIC ESTER HYDROLASE"/>
    <property type="match status" value="1"/>
</dbReference>
<evidence type="ECO:0000256" key="6">
    <source>
        <dbReference type="ARBA" id="ARBA00039155"/>
    </source>
</evidence>
<feature type="compositionally biased region" description="Low complexity" evidence="7">
    <location>
        <begin position="26"/>
        <end position="49"/>
    </location>
</feature>
<keyword evidence="2" id="KW-0719">Serine esterase</keyword>
<dbReference type="GeneID" id="125778681"/>
<dbReference type="InterPro" id="IPR029058">
    <property type="entry name" value="AB_hydrolase_fold"/>
</dbReference>
<organism evidence="9 10">
    <name type="scientific">Bactrocera dorsalis</name>
    <name type="common">Oriental fruit fly</name>
    <name type="synonym">Dacus dorsalis</name>
    <dbReference type="NCBI Taxonomy" id="27457"/>
    <lineage>
        <taxon>Eukaryota</taxon>
        <taxon>Metazoa</taxon>
        <taxon>Ecdysozoa</taxon>
        <taxon>Arthropoda</taxon>
        <taxon>Hexapoda</taxon>
        <taxon>Insecta</taxon>
        <taxon>Pterygota</taxon>
        <taxon>Neoptera</taxon>
        <taxon>Endopterygota</taxon>
        <taxon>Diptera</taxon>
        <taxon>Brachycera</taxon>
        <taxon>Muscomorpha</taxon>
        <taxon>Tephritoidea</taxon>
        <taxon>Tephritidae</taxon>
        <taxon>Bactrocera</taxon>
        <taxon>Bactrocera</taxon>
    </lineage>
</organism>
<reference evidence="10" key="1">
    <citation type="submission" date="2025-08" db="UniProtKB">
        <authorList>
            <consortium name="RefSeq"/>
        </authorList>
    </citation>
    <scope>IDENTIFICATION</scope>
    <source>
        <tissue evidence="10">Adult</tissue>
    </source>
</reference>
<gene>
    <name evidence="10" type="primary">LOC125778681</name>
</gene>
<feature type="domain" description="Carboxylesterase type B" evidence="8">
    <location>
        <begin position="117"/>
        <end position="182"/>
    </location>
</feature>
<dbReference type="PANTHER" id="PTHR43142:SF1">
    <property type="entry name" value="CARBOXYLIC ESTER HYDROLASE"/>
    <property type="match status" value="1"/>
</dbReference>
<dbReference type="EC" id="3.1.1.1" evidence="6"/>
<keyword evidence="3" id="KW-0378">Hydrolase</keyword>
<dbReference type="InterPro" id="IPR002018">
    <property type="entry name" value="CarbesteraseB"/>
</dbReference>
<proteinExistence type="inferred from homology"/>
<keyword evidence="5" id="KW-0325">Glycoprotein</keyword>
<evidence type="ECO:0000256" key="5">
    <source>
        <dbReference type="ARBA" id="ARBA00023180"/>
    </source>
</evidence>
<dbReference type="RefSeq" id="XP_049313633.1">
    <property type="nucleotide sequence ID" value="XM_049457676.1"/>
</dbReference>
<dbReference type="Pfam" id="PF00135">
    <property type="entry name" value="COesterase"/>
    <property type="match status" value="1"/>
</dbReference>
<evidence type="ECO:0000259" key="8">
    <source>
        <dbReference type="Pfam" id="PF00135"/>
    </source>
</evidence>
<evidence type="ECO:0000256" key="1">
    <source>
        <dbReference type="ARBA" id="ARBA00005964"/>
    </source>
</evidence>
<evidence type="ECO:0000313" key="10">
    <source>
        <dbReference type="RefSeq" id="XP_049313633.1"/>
    </source>
</evidence>
<feature type="region of interest" description="Disordered" evidence="7">
    <location>
        <begin position="1"/>
        <end position="49"/>
    </location>
</feature>
<evidence type="ECO:0000256" key="4">
    <source>
        <dbReference type="ARBA" id="ARBA00023157"/>
    </source>
</evidence>